<dbReference type="SUPFAM" id="SSF54593">
    <property type="entry name" value="Glyoxalase/Bleomycin resistance protein/Dihydroxybiphenyl dioxygenase"/>
    <property type="match status" value="2"/>
</dbReference>
<name>A0ABV7YZI0_9BACT</name>
<sequence>MIKPIYPCLWFDSNAKDAADYYISIFENAKILSHNPTVTSFEISGTKFMALNGGPTYQVNSAVSYFVYCEKEEEIDRLYTKLSAGGSVLMELGKYNWAEKYAWVIDKFGVNWQLDFHGINSAQKVVPCLLFVNEKKYKVKAAINKYTALFENSSILVESPYIPSPEIPDNAVLFAQMKLNGFIMNAMSSPLPQKYDFTPGNSFVIECDTQEEIDLMWGELGMGGKYNMCGWLDDKYGVSWQVVPSILPKLMSDPERGPRVIQAFLKMQKFDIAALENA</sequence>
<accession>A0ABV7YZI0</accession>
<protein>
    <submittedName>
        <fullName evidence="2">VOC family protein</fullName>
    </submittedName>
</protein>
<dbReference type="Proteomes" id="UP001595616">
    <property type="component" value="Unassembled WGS sequence"/>
</dbReference>
<dbReference type="InterPro" id="IPR029068">
    <property type="entry name" value="Glyas_Bleomycin-R_OHBP_Dase"/>
</dbReference>
<keyword evidence="3" id="KW-1185">Reference proteome</keyword>
<gene>
    <name evidence="2" type="ORF">ACFOOI_18100</name>
</gene>
<evidence type="ECO:0000313" key="2">
    <source>
        <dbReference type="EMBL" id="MFC3812579.1"/>
    </source>
</evidence>
<comment type="caution">
    <text evidence="2">The sequence shown here is derived from an EMBL/GenBank/DDBJ whole genome shotgun (WGS) entry which is preliminary data.</text>
</comment>
<feature type="domain" description="PhnB-like" evidence="1">
    <location>
        <begin position="123"/>
        <end position="243"/>
    </location>
</feature>
<evidence type="ECO:0000259" key="1">
    <source>
        <dbReference type="Pfam" id="PF06983"/>
    </source>
</evidence>
<dbReference type="Gene3D" id="3.30.720.100">
    <property type="match status" value="1"/>
</dbReference>
<dbReference type="Gene3D" id="3.10.180.10">
    <property type="entry name" value="2,3-Dihydroxybiphenyl 1,2-Dioxygenase, domain 1"/>
    <property type="match status" value="1"/>
</dbReference>
<feature type="domain" description="PhnB-like" evidence="1">
    <location>
        <begin position="5"/>
        <end position="114"/>
    </location>
</feature>
<evidence type="ECO:0000313" key="3">
    <source>
        <dbReference type="Proteomes" id="UP001595616"/>
    </source>
</evidence>
<organism evidence="2 3">
    <name type="scientific">Lacihabitans lacunae</name>
    <dbReference type="NCBI Taxonomy" id="1028214"/>
    <lineage>
        <taxon>Bacteria</taxon>
        <taxon>Pseudomonadati</taxon>
        <taxon>Bacteroidota</taxon>
        <taxon>Cytophagia</taxon>
        <taxon>Cytophagales</taxon>
        <taxon>Leadbetterellaceae</taxon>
        <taxon>Lacihabitans</taxon>
    </lineage>
</organism>
<reference evidence="3" key="1">
    <citation type="journal article" date="2019" name="Int. J. Syst. Evol. Microbiol.">
        <title>The Global Catalogue of Microorganisms (GCM) 10K type strain sequencing project: providing services to taxonomists for standard genome sequencing and annotation.</title>
        <authorList>
            <consortium name="The Broad Institute Genomics Platform"/>
            <consortium name="The Broad Institute Genome Sequencing Center for Infectious Disease"/>
            <person name="Wu L."/>
            <person name="Ma J."/>
        </authorList>
    </citation>
    <scope>NUCLEOTIDE SEQUENCE [LARGE SCALE GENOMIC DNA]</scope>
    <source>
        <strain evidence="3">CECT 7956</strain>
    </source>
</reference>
<dbReference type="RefSeq" id="WP_379839461.1">
    <property type="nucleotide sequence ID" value="NZ_JBHRYQ010000001.1"/>
</dbReference>
<dbReference type="Gene3D" id="3.30.720.110">
    <property type="match status" value="1"/>
</dbReference>
<dbReference type="InterPro" id="IPR028973">
    <property type="entry name" value="PhnB-like"/>
</dbReference>
<dbReference type="PANTHER" id="PTHR33990">
    <property type="entry name" value="PROTEIN YJDN-RELATED"/>
    <property type="match status" value="1"/>
</dbReference>
<proteinExistence type="predicted"/>
<dbReference type="Pfam" id="PF06983">
    <property type="entry name" value="3-dmu-9_3-mt"/>
    <property type="match status" value="2"/>
</dbReference>
<dbReference type="CDD" id="cd06588">
    <property type="entry name" value="PhnB_like"/>
    <property type="match status" value="1"/>
</dbReference>
<dbReference type="EMBL" id="JBHRYQ010000001">
    <property type="protein sequence ID" value="MFC3812579.1"/>
    <property type="molecule type" value="Genomic_DNA"/>
</dbReference>